<gene>
    <name evidence="4" type="ORF">O7047_13540</name>
</gene>
<dbReference type="InterPro" id="IPR045618">
    <property type="entry name" value="DUF6444"/>
</dbReference>
<dbReference type="InterPro" id="IPR052344">
    <property type="entry name" value="Transposase-related"/>
</dbReference>
<dbReference type="AlphaFoldDB" id="A0AAE4IVQ1"/>
<dbReference type="PANTHER" id="PTHR33678">
    <property type="entry name" value="BLL1576 PROTEIN"/>
    <property type="match status" value="1"/>
</dbReference>
<reference evidence="4" key="1">
    <citation type="submission" date="2022-12" db="EMBL/GenBank/DDBJ databases">
        <title>NDM-1 containing novel ST 2018 Pseudenterobacter timonensis.</title>
        <authorList>
            <person name="Halder G."/>
            <person name="Mandal S."/>
            <person name="Dutta S."/>
        </authorList>
    </citation>
    <scope>NUCLEOTIDE SEQUENCE</scope>
    <source>
        <strain evidence="4">CNCI147</strain>
        <plasmid evidence="4">IncC</plasmid>
    </source>
</reference>
<dbReference type="PANTHER" id="PTHR33678:SF2">
    <property type="match status" value="1"/>
</dbReference>
<accession>A0AAE4IVQ1</accession>
<feature type="domain" description="DUF6444" evidence="3">
    <location>
        <begin position="12"/>
        <end position="84"/>
    </location>
</feature>
<sequence>MTKKKSKFSSSPPIASDINEANALISELWEQLRHYEDRLQTSSANSSKSPSSDGPKERAERKKPQSSSGRHPRGAKQGHEGHKRQLSELKASDTVVDCYPESTCPCCGDADLKMSDKPFYRHQVHEIPAPRIDITEYRLYSGKCAQCGEAVKAQKPSDIPQGIMGPNLMSQIAILAGQYHLSVRKIRSLLQEQFGTTFSVGAISEAQSRIASMLTPLHQAIKTNIQSAPLVHVDETSHSRNNEKGLRWCWLVASEDLVYEKILYSRSMHSAKTVLDSDYCGIVVSDQYSGYNWLSPDRHQLCWAHVIRNLQQIADYTGKGHTAKIGQRLVLLSKLVFRTRHRWESSQIDDALYLNRLNRIRCRFNHWLEKGATQIPIQCYQGRCRKLKEHSQSLWLFLTNPKIPLTNNEAERRLRGFVIQRKISYGTTSDAGDKFRDRLHSLIETCKKRKISSLDTLSRIANAVVRQQPYPNVFDLKHTSFYLNT</sequence>
<dbReference type="Pfam" id="PF03050">
    <property type="entry name" value="DDE_Tnp_IS66"/>
    <property type="match status" value="1"/>
</dbReference>
<evidence type="ECO:0000259" key="3">
    <source>
        <dbReference type="Pfam" id="PF20042"/>
    </source>
</evidence>
<feature type="compositionally biased region" description="Basic and acidic residues" evidence="1">
    <location>
        <begin position="54"/>
        <end position="63"/>
    </location>
</feature>
<comment type="caution">
    <text evidence="4">The sequence shown here is derived from an EMBL/GenBank/DDBJ whole genome shotgun (WGS) entry which is preliminary data.</text>
</comment>
<evidence type="ECO:0000256" key="1">
    <source>
        <dbReference type="SAM" id="MobiDB-lite"/>
    </source>
</evidence>
<feature type="compositionally biased region" description="Low complexity" evidence="1">
    <location>
        <begin position="42"/>
        <end position="52"/>
    </location>
</feature>
<proteinExistence type="predicted"/>
<keyword evidence="4" id="KW-0614">Plasmid</keyword>
<feature type="domain" description="Transposase IS66 central" evidence="2">
    <location>
        <begin position="162"/>
        <end position="432"/>
    </location>
</feature>
<dbReference type="NCBIfam" id="NF033517">
    <property type="entry name" value="transpos_IS66"/>
    <property type="match status" value="1"/>
</dbReference>
<dbReference type="Pfam" id="PF20042">
    <property type="entry name" value="DUF6444"/>
    <property type="match status" value="1"/>
</dbReference>
<dbReference type="Proteomes" id="UP001248822">
    <property type="component" value="Unassembled WGS sequence"/>
</dbReference>
<name>A0AAE4IVQ1_9ENTR</name>
<dbReference type="InterPro" id="IPR004291">
    <property type="entry name" value="Transposase_IS66_central"/>
</dbReference>
<evidence type="ECO:0000313" key="5">
    <source>
        <dbReference type="Proteomes" id="UP001248822"/>
    </source>
</evidence>
<geneLocation type="plasmid" evidence="4">
    <name>IncC</name>
</geneLocation>
<evidence type="ECO:0000313" key="4">
    <source>
        <dbReference type="EMBL" id="MDR9891249.1"/>
    </source>
</evidence>
<feature type="region of interest" description="Disordered" evidence="1">
    <location>
        <begin position="36"/>
        <end position="85"/>
    </location>
</feature>
<organism evidence="4 5">
    <name type="scientific">Pseudenterobacter timonensis</name>
    <dbReference type="NCBI Taxonomy" id="1755099"/>
    <lineage>
        <taxon>Bacteria</taxon>
        <taxon>Pseudomonadati</taxon>
        <taxon>Pseudomonadota</taxon>
        <taxon>Gammaproteobacteria</taxon>
        <taxon>Enterobacterales</taxon>
        <taxon>Enterobacteriaceae</taxon>
        <taxon>Pseudenterobacter</taxon>
    </lineage>
</organism>
<evidence type="ECO:0000259" key="2">
    <source>
        <dbReference type="Pfam" id="PF03050"/>
    </source>
</evidence>
<protein>
    <submittedName>
        <fullName evidence="4">IS66-like element ISVch7 family transposase</fullName>
    </submittedName>
</protein>
<dbReference type="EMBL" id="JAQGEC010000011">
    <property type="protein sequence ID" value="MDR9891249.1"/>
    <property type="molecule type" value="Genomic_DNA"/>
</dbReference>